<dbReference type="GO" id="GO:0004864">
    <property type="term" value="F:protein phosphatase inhibitor activity"/>
    <property type="evidence" value="ECO:0007669"/>
    <property type="project" value="InterPro"/>
</dbReference>
<dbReference type="InterPro" id="IPR026130">
    <property type="entry name" value="PPP1R26"/>
</dbReference>
<evidence type="ECO:0000259" key="2">
    <source>
        <dbReference type="Pfam" id="PF15740"/>
    </source>
</evidence>
<feature type="region of interest" description="Disordered" evidence="1">
    <location>
        <begin position="94"/>
        <end position="128"/>
    </location>
</feature>
<evidence type="ECO:0000256" key="1">
    <source>
        <dbReference type="SAM" id="MobiDB-lite"/>
    </source>
</evidence>
<feature type="domain" description="Protein phosphatase 1 regulatory subunit 26 N-terminal" evidence="2">
    <location>
        <begin position="289"/>
        <end position="813"/>
    </location>
</feature>
<sequence length="1268" mass="140174">MFLKNVPPVVALHTEWRSYGPTRNFSLPLCFNDSDSDISTTGTPIPEKVQMIIESLRNTESSIDMSDEYEGTLQTGQAPSPGCTSKTVGVVHKARRRGTLGVAREDNKHVDSMDFGTQSQDSDSDDSVDRGIEEAIQEYLKKKGDHKRKLEPTASPSQVPKHLKRECPFSDTPKNLDGNIILTASSNHIPKNVKKTSSERPSEENSLLVKKGDIIKAVKTFPSFETKKCHINVCSQSNKGQNLSTVKLEEESPDSSSDDGIEEAIRHYQLEKIKENSEDLKKPCTFLQPNEESDSSSDDGIEEAIRHYQLEKQKEEGKHVSKAFKNSHPKQAHGSKAPSLCLDHSGTQAIKKQKVFTKKRKTERNSKPVLSTPVASRHTLSKSLDNPDITDNGISLTKSKILSEKLTPAPLKVNTTAELMCAEAILDISKAVMPEAFTALPNNCVSSTFHSQDRMNCVENKTDESSIDSDDGIEQEIRKFLELKAQMHSQSSGTTNFPGTQEHAMSPQQKRKADPSQNKKLRLSLSHKRKRKEEGGNICIAEVMDSKLQDEHHPQPLAVHDNNNTLKTQAGASEKAGVALHVATTTKTEEPTKNGEQKHTTTVSLKDAKDLGREGDSHRSILKNEVSKSLMLAERRAQTGDKSSSLDSDEDLDAAIKDLLLTKKKVKRKTRDRKLKSKKCVQFGAVELCLVDELESEKKKTVTDCKTFPSSKITKSCISKSSKEAPKQNTNGGSIKPKLCKNSSEQLKADKQVKHSCQFEQIGQKKGHTDVELLSSGSHLGAAQVEHDSSSVDSDDSIEQEIRKFLAEKAKLSMVRKDGEDVKNISNNPTDSMTKEGVKMEAQQAEIPPTTENLYEVLPYSDVSGQPGCWEREVLKSTSLGLGCHVPQSADKGLSPSVASTSNSPSSLKPDKEVNTVKAVKMGRVSLKNSSTDKTGPGMEKVMSVSKINPVSPSYKTGNIYTHRATLPLIQTGVPVSQSPFHISSPMRVRDVHVTNLSDLHVLARETRDSVCPAAGNHKNVNKVESLEPSPQSPNTSIVAVPSFATPTPARQADEDFVLEETRGNSLEQKAAPCPPRNVVHIKMGQPLFLELSSRSSNYVEIKSRDLSKGCDKIVCTREREESKGEGGDLVREGSEECIDETGDESEESPSASQRSRAKKQFPRLILSTTIDPGESFRPYIILNSPERNLRHPRRSIFSEDQQVQSHNLKMHADTQKQMSQKGPERIHPNYAVNVNTFYSRISPPTVPLTKKAKKKKLVKRKLQFHKY</sequence>
<reference evidence="3" key="1">
    <citation type="submission" date="2021-01" db="EMBL/GenBank/DDBJ databases">
        <title>A chromosome-scale assembly of European eel, Anguilla anguilla.</title>
        <authorList>
            <person name="Henkel C."/>
            <person name="Jong-Raadsen S.A."/>
            <person name="Dufour S."/>
            <person name="Weltzien F.-A."/>
            <person name="Palstra A.P."/>
            <person name="Pelster B."/>
            <person name="Spaink H.P."/>
            <person name="Van Den Thillart G.E."/>
            <person name="Jansen H."/>
            <person name="Zahm M."/>
            <person name="Klopp C."/>
            <person name="Cedric C."/>
            <person name="Louis A."/>
            <person name="Berthelot C."/>
            <person name="Parey E."/>
            <person name="Roest Crollius H."/>
            <person name="Montfort J."/>
            <person name="Robinson-Rechavi M."/>
            <person name="Bucao C."/>
            <person name="Bouchez O."/>
            <person name="Gislard M."/>
            <person name="Lluch J."/>
            <person name="Milhes M."/>
            <person name="Lampietro C."/>
            <person name="Lopez Roques C."/>
            <person name="Donnadieu C."/>
            <person name="Braasch I."/>
            <person name="Desvignes T."/>
            <person name="Postlethwait J."/>
            <person name="Bobe J."/>
            <person name="Guiguen Y."/>
            <person name="Dirks R."/>
        </authorList>
    </citation>
    <scope>NUCLEOTIDE SEQUENCE</scope>
    <source>
        <strain evidence="3">Tag_6206</strain>
        <tissue evidence="3">Liver</tissue>
    </source>
</reference>
<evidence type="ECO:0000313" key="4">
    <source>
        <dbReference type="Proteomes" id="UP001044222"/>
    </source>
</evidence>
<name>A0A9D3LP13_ANGAN</name>
<protein>
    <recommendedName>
        <fullName evidence="2">Protein phosphatase 1 regulatory subunit 26 N-terminal domain-containing protein</fullName>
    </recommendedName>
</protein>
<feature type="compositionally biased region" description="Acidic residues" evidence="1">
    <location>
        <begin position="1136"/>
        <end position="1148"/>
    </location>
</feature>
<evidence type="ECO:0000313" key="3">
    <source>
        <dbReference type="EMBL" id="KAG5834485.1"/>
    </source>
</evidence>
<keyword evidence="4" id="KW-1185">Reference proteome</keyword>
<organism evidence="3 4">
    <name type="scientific">Anguilla anguilla</name>
    <name type="common">European freshwater eel</name>
    <name type="synonym">Muraena anguilla</name>
    <dbReference type="NCBI Taxonomy" id="7936"/>
    <lineage>
        <taxon>Eukaryota</taxon>
        <taxon>Metazoa</taxon>
        <taxon>Chordata</taxon>
        <taxon>Craniata</taxon>
        <taxon>Vertebrata</taxon>
        <taxon>Euteleostomi</taxon>
        <taxon>Actinopterygii</taxon>
        <taxon>Neopterygii</taxon>
        <taxon>Teleostei</taxon>
        <taxon>Anguilliformes</taxon>
        <taxon>Anguillidae</taxon>
        <taxon>Anguilla</taxon>
    </lineage>
</organism>
<feature type="compositionally biased region" description="Basic and acidic residues" evidence="1">
    <location>
        <begin position="606"/>
        <end position="619"/>
    </location>
</feature>
<feature type="compositionally biased region" description="Polar residues" evidence="1">
    <location>
        <begin position="487"/>
        <end position="499"/>
    </location>
</feature>
<dbReference type="PANTHER" id="PTHR15724">
    <property type="entry name" value="PROTEIN PHOSPHATASE 1 REGULATORY SUBUNIT 26"/>
    <property type="match status" value="1"/>
</dbReference>
<feature type="compositionally biased region" description="Basic residues" evidence="1">
    <location>
        <begin position="519"/>
        <end position="531"/>
    </location>
</feature>
<feature type="domain" description="Protein phosphatase 1 regulatory subunit 26 N-terminal" evidence="2">
    <location>
        <begin position="1"/>
        <end position="194"/>
    </location>
</feature>
<feature type="region of interest" description="Disordered" evidence="1">
    <location>
        <begin position="352"/>
        <end position="386"/>
    </location>
</feature>
<gene>
    <name evidence="3" type="ORF">ANANG_G00262010</name>
</gene>
<feature type="region of interest" description="Disordered" evidence="1">
    <location>
        <begin position="719"/>
        <end position="739"/>
    </location>
</feature>
<feature type="compositionally biased region" description="Basic and acidic residues" evidence="1">
    <location>
        <begin position="587"/>
        <end position="599"/>
    </location>
</feature>
<feature type="compositionally biased region" description="Basic and acidic residues" evidence="1">
    <location>
        <begin position="1119"/>
        <end position="1135"/>
    </location>
</feature>
<dbReference type="PANTHER" id="PTHR15724:SF0">
    <property type="entry name" value="PROTEIN PHOSPHATASE 1 REGULATORY SUBUNIT 26"/>
    <property type="match status" value="1"/>
</dbReference>
<dbReference type="Proteomes" id="UP001044222">
    <property type="component" value="Chromosome 15"/>
</dbReference>
<feature type="region of interest" description="Disordered" evidence="1">
    <location>
        <begin position="1119"/>
        <end position="1161"/>
    </location>
</feature>
<dbReference type="Pfam" id="PF15740">
    <property type="entry name" value="PPP1R26_N"/>
    <property type="match status" value="3"/>
</dbReference>
<dbReference type="AlphaFoldDB" id="A0A9D3LP13"/>
<feature type="compositionally biased region" description="Basic and acidic residues" evidence="1">
    <location>
        <begin position="103"/>
        <end position="112"/>
    </location>
</feature>
<feature type="region of interest" description="Disordered" evidence="1">
    <location>
        <begin position="487"/>
        <end position="537"/>
    </location>
</feature>
<feature type="compositionally biased region" description="Low complexity" evidence="1">
    <location>
        <begin position="895"/>
        <end position="907"/>
    </location>
</feature>
<proteinExistence type="predicted"/>
<feature type="region of interest" description="Disordered" evidence="1">
    <location>
        <begin position="143"/>
        <end position="174"/>
    </location>
</feature>
<dbReference type="InterPro" id="IPR031474">
    <property type="entry name" value="PPP1R26_N"/>
</dbReference>
<feature type="region of interest" description="Disordered" evidence="1">
    <location>
        <begin position="888"/>
        <end position="911"/>
    </location>
</feature>
<feature type="compositionally biased region" description="Basic residues" evidence="1">
    <location>
        <begin position="352"/>
        <end position="362"/>
    </location>
</feature>
<accession>A0A9D3LP13</accession>
<dbReference type="EMBL" id="JAFIRN010000015">
    <property type="protein sequence ID" value="KAG5834485.1"/>
    <property type="molecule type" value="Genomic_DNA"/>
</dbReference>
<feature type="domain" description="Protein phosphatase 1 regulatory subunit 26 N-terminal" evidence="2">
    <location>
        <begin position="224"/>
        <end position="277"/>
    </location>
</feature>
<comment type="caution">
    <text evidence="3">The sequence shown here is derived from an EMBL/GenBank/DDBJ whole genome shotgun (WGS) entry which is preliminary data.</text>
</comment>
<feature type="region of interest" description="Disordered" evidence="1">
    <location>
        <begin position="586"/>
        <end position="623"/>
    </location>
</feature>